<evidence type="ECO:0000256" key="4">
    <source>
        <dbReference type="ARBA" id="ARBA00022679"/>
    </source>
</evidence>
<evidence type="ECO:0000313" key="11">
    <source>
        <dbReference type="EMBL" id="GAE87042.1"/>
    </source>
</evidence>
<evidence type="ECO:0000256" key="6">
    <source>
        <dbReference type="ARBA" id="ARBA00022695"/>
    </source>
</evidence>
<dbReference type="GO" id="GO:0009022">
    <property type="term" value="F:tRNA nucleotidyltransferase activity"/>
    <property type="evidence" value="ECO:0007669"/>
    <property type="project" value="UniProtKB-UniRule"/>
</dbReference>
<dbReference type="InterPro" id="IPR002381">
    <property type="entry name" value="RNase_PH_bac-type"/>
</dbReference>
<keyword evidence="7" id="KW-0694">RNA-binding</keyword>
<dbReference type="Proteomes" id="UP000019109">
    <property type="component" value="Unassembled WGS sequence"/>
</dbReference>
<comment type="subunit">
    <text evidence="8">Homohexameric ring arranged as a trimer of dimers.</text>
</comment>
<comment type="caution">
    <text evidence="11">The sequence shown here is derived from an EMBL/GenBank/DDBJ whole genome shotgun (WGS) entry which is preliminary data.</text>
</comment>
<dbReference type="InterPro" id="IPR018336">
    <property type="entry name" value="RNase_PH_CS"/>
</dbReference>
<dbReference type="GO" id="GO:0031125">
    <property type="term" value="P:rRNA 3'-end processing"/>
    <property type="evidence" value="ECO:0007669"/>
    <property type="project" value="UniProtKB-ARBA"/>
</dbReference>
<keyword evidence="6 8" id="KW-0548">Nucleotidyltransferase</keyword>
<dbReference type="InterPro" id="IPR050080">
    <property type="entry name" value="RNase_PH"/>
</dbReference>
<evidence type="ECO:0000259" key="9">
    <source>
        <dbReference type="Pfam" id="PF01138"/>
    </source>
</evidence>
<evidence type="ECO:0000256" key="5">
    <source>
        <dbReference type="ARBA" id="ARBA00022694"/>
    </source>
</evidence>
<keyword evidence="2 8" id="KW-0698">rRNA processing</keyword>
<dbReference type="PANTHER" id="PTHR11953">
    <property type="entry name" value="EXOSOME COMPLEX COMPONENT"/>
    <property type="match status" value="1"/>
</dbReference>
<dbReference type="InterPro" id="IPR015847">
    <property type="entry name" value="ExoRNase_PH_dom2"/>
</dbReference>
<gene>
    <name evidence="8" type="primary">rph</name>
    <name evidence="11" type="ORF">JCM21531_384</name>
</gene>
<dbReference type="EC" id="2.7.7.56" evidence="8"/>
<evidence type="ECO:0000256" key="3">
    <source>
        <dbReference type="ARBA" id="ARBA00022555"/>
    </source>
</evidence>
<organism evidence="11 12">
    <name type="scientific">Acetivibrio straminisolvens JCM 21531</name>
    <dbReference type="NCBI Taxonomy" id="1294263"/>
    <lineage>
        <taxon>Bacteria</taxon>
        <taxon>Bacillati</taxon>
        <taxon>Bacillota</taxon>
        <taxon>Clostridia</taxon>
        <taxon>Eubacteriales</taxon>
        <taxon>Oscillospiraceae</taxon>
        <taxon>Acetivibrio</taxon>
    </lineage>
</organism>
<proteinExistence type="inferred from homology"/>
<dbReference type="Pfam" id="PF01138">
    <property type="entry name" value="RNase_PH"/>
    <property type="match status" value="1"/>
</dbReference>
<accession>W4V1R4</accession>
<feature type="domain" description="Exoribonuclease phosphorolytic" evidence="9">
    <location>
        <begin position="27"/>
        <end position="156"/>
    </location>
</feature>
<dbReference type="STRING" id="1294263.JCM21531_384"/>
<dbReference type="AlphaFoldDB" id="W4V1R4"/>
<keyword evidence="5 8" id="KW-0819">tRNA processing</keyword>
<keyword evidence="3 8" id="KW-0820">tRNA-binding</keyword>
<reference evidence="11" key="1">
    <citation type="journal article" date="2014" name="Genome Announc.">
        <title>Draft Genome Sequence of Clostridium straminisolvens Strain JCM 21531T, Isolated from a Cellulose-Degrading Bacterial Community.</title>
        <authorList>
            <person name="Yuki M."/>
            <person name="Oshima K."/>
            <person name="Suda W."/>
            <person name="Sakamoto M."/>
            <person name="Kitamura K."/>
            <person name="Iida T."/>
            <person name="Hattori M."/>
            <person name="Ohkuma M."/>
        </authorList>
    </citation>
    <scope>NUCLEOTIDE SEQUENCE [LARGE SCALE GENOMIC DNA]</scope>
    <source>
        <strain evidence="11">JCM 21531</strain>
    </source>
</reference>
<dbReference type="PROSITE" id="PS01277">
    <property type="entry name" value="RIBONUCLEASE_PH"/>
    <property type="match status" value="1"/>
</dbReference>
<dbReference type="InterPro" id="IPR036345">
    <property type="entry name" value="ExoRNase_PH_dom2_sf"/>
</dbReference>
<dbReference type="FunFam" id="3.30.230.70:FF:000003">
    <property type="entry name" value="Ribonuclease PH"/>
    <property type="match status" value="1"/>
</dbReference>
<evidence type="ECO:0000259" key="10">
    <source>
        <dbReference type="Pfam" id="PF03725"/>
    </source>
</evidence>
<dbReference type="InterPro" id="IPR001247">
    <property type="entry name" value="ExoRNase_PH_dom1"/>
</dbReference>
<dbReference type="NCBIfam" id="TIGR01966">
    <property type="entry name" value="RNasePH"/>
    <property type="match status" value="1"/>
</dbReference>
<dbReference type="InterPro" id="IPR020568">
    <property type="entry name" value="Ribosomal_Su5_D2-typ_SF"/>
</dbReference>
<dbReference type="GO" id="GO:0000175">
    <property type="term" value="F:3'-5'-RNA exonuclease activity"/>
    <property type="evidence" value="ECO:0007669"/>
    <property type="project" value="UniProtKB-UniRule"/>
</dbReference>
<protein>
    <recommendedName>
        <fullName evidence="8">Ribonuclease PH</fullName>
        <shortName evidence="8">RNase PH</shortName>
        <ecNumber evidence="8">2.7.7.56</ecNumber>
    </recommendedName>
    <alternativeName>
        <fullName evidence="8">tRNA nucleotidyltransferase</fullName>
    </alternativeName>
</protein>
<dbReference type="CDD" id="cd11362">
    <property type="entry name" value="RNase_PH_bact"/>
    <property type="match status" value="1"/>
</dbReference>
<evidence type="ECO:0000256" key="8">
    <source>
        <dbReference type="HAMAP-Rule" id="MF_00564"/>
    </source>
</evidence>
<keyword evidence="12" id="KW-1185">Reference proteome</keyword>
<dbReference type="SUPFAM" id="SSF55666">
    <property type="entry name" value="Ribonuclease PH domain 2-like"/>
    <property type="match status" value="1"/>
</dbReference>
<comment type="similarity">
    <text evidence="1 8">Belongs to the RNase PH family.</text>
</comment>
<evidence type="ECO:0000256" key="2">
    <source>
        <dbReference type="ARBA" id="ARBA00022552"/>
    </source>
</evidence>
<feature type="binding site" evidence="8">
    <location>
        <begin position="140"/>
        <end position="142"/>
    </location>
    <ligand>
        <name>phosphate</name>
        <dbReference type="ChEBI" id="CHEBI:43474"/>
        <note>substrate</note>
    </ligand>
</feature>
<dbReference type="GO" id="GO:0000049">
    <property type="term" value="F:tRNA binding"/>
    <property type="evidence" value="ECO:0007669"/>
    <property type="project" value="UniProtKB-UniRule"/>
</dbReference>
<evidence type="ECO:0000256" key="1">
    <source>
        <dbReference type="ARBA" id="ARBA00006678"/>
    </source>
</evidence>
<evidence type="ECO:0000313" key="12">
    <source>
        <dbReference type="Proteomes" id="UP000019109"/>
    </source>
</evidence>
<dbReference type="PANTHER" id="PTHR11953:SF0">
    <property type="entry name" value="EXOSOME COMPLEX COMPONENT RRP41"/>
    <property type="match status" value="1"/>
</dbReference>
<dbReference type="HAMAP" id="MF_00564">
    <property type="entry name" value="RNase_PH"/>
    <property type="match status" value="1"/>
</dbReference>
<sequence>MKILQDYNDSGKVVNMLRVDGRNQSDLRPVKITRNYIKHAEGSVLIEMGDTKVICTATVDEKVPPFKKNTGEGWVTAEYSMLPRSTATRNQRDISRLKLNGRSQEIQRLIGRALRSVVNLNLLGEREIIIDCDVIQADGGTRTASITGGFVALVDACKKLVDDGVIEKIPVTDFLAAVSVGIVDDVEMLDLCYVEDSNAATDMNVVMTSKGEFIEIQATGEQLPFRKEQFDTLLSLAEKGISRLIEIQKDALGQVSNEVGRVTKDEKVCNCDEEQGQA</sequence>
<dbReference type="EMBL" id="BAVR01000003">
    <property type="protein sequence ID" value="GAE87042.1"/>
    <property type="molecule type" value="Genomic_DNA"/>
</dbReference>
<dbReference type="InterPro" id="IPR027408">
    <property type="entry name" value="PNPase/RNase_PH_dom_sf"/>
</dbReference>
<dbReference type="Pfam" id="PF03725">
    <property type="entry name" value="RNase_PH_C"/>
    <property type="match status" value="1"/>
</dbReference>
<dbReference type="Gene3D" id="3.30.230.70">
    <property type="entry name" value="GHMP Kinase, N-terminal domain"/>
    <property type="match status" value="1"/>
</dbReference>
<keyword evidence="4 8" id="KW-0808">Transferase</keyword>
<comment type="function">
    <text evidence="8">Phosphorolytic 3'-5' exoribonuclease that plays an important role in tRNA 3'-end maturation. Removes nucleotide residues following the 3'-CCA terminus of tRNAs; can also add nucleotides to the ends of RNA molecules by using nucleoside diphosphates as substrates, but this may not be physiologically important. Probably plays a role in initiation of 16S rRNA degradation (leading to ribosome degradation) during starvation.</text>
</comment>
<name>W4V1R4_9FIRM</name>
<dbReference type="GO" id="GO:0016075">
    <property type="term" value="P:rRNA catabolic process"/>
    <property type="evidence" value="ECO:0007669"/>
    <property type="project" value="UniProtKB-UniRule"/>
</dbReference>
<feature type="binding site" evidence="8">
    <location>
        <position position="102"/>
    </location>
    <ligand>
        <name>phosphate</name>
        <dbReference type="ChEBI" id="CHEBI:43474"/>
        <note>substrate</note>
    </ligand>
</feature>
<evidence type="ECO:0000256" key="7">
    <source>
        <dbReference type="ARBA" id="ARBA00022884"/>
    </source>
</evidence>
<dbReference type="SUPFAM" id="SSF54211">
    <property type="entry name" value="Ribosomal protein S5 domain 2-like"/>
    <property type="match status" value="1"/>
</dbReference>
<comment type="catalytic activity">
    <reaction evidence="8">
        <text>tRNA(n+1) + phosphate = tRNA(n) + a ribonucleoside 5'-diphosphate</text>
        <dbReference type="Rhea" id="RHEA:10628"/>
        <dbReference type="Rhea" id="RHEA-COMP:17343"/>
        <dbReference type="Rhea" id="RHEA-COMP:17344"/>
        <dbReference type="ChEBI" id="CHEBI:43474"/>
        <dbReference type="ChEBI" id="CHEBI:57930"/>
        <dbReference type="ChEBI" id="CHEBI:173114"/>
        <dbReference type="EC" id="2.7.7.56"/>
    </reaction>
</comment>
<dbReference type="GO" id="GO:0008033">
    <property type="term" value="P:tRNA processing"/>
    <property type="evidence" value="ECO:0007669"/>
    <property type="project" value="UniProtKB-UniRule"/>
</dbReference>
<feature type="domain" description="Exoribonuclease phosphorolytic" evidence="10">
    <location>
        <begin position="174"/>
        <end position="240"/>
    </location>
</feature>